<accession>A0A0V0XSP7</accession>
<dbReference type="STRING" id="6337.A0A0V0XSP7"/>
<name>A0A0V0XSP7_TRIPS</name>
<proteinExistence type="predicted"/>
<gene>
    <name evidence="1" type="ORF">T4E_8079</name>
</gene>
<organism evidence="1 2">
    <name type="scientific">Trichinella pseudospiralis</name>
    <name type="common">Parasitic roundworm</name>
    <dbReference type="NCBI Taxonomy" id="6337"/>
    <lineage>
        <taxon>Eukaryota</taxon>
        <taxon>Metazoa</taxon>
        <taxon>Ecdysozoa</taxon>
        <taxon>Nematoda</taxon>
        <taxon>Enoplea</taxon>
        <taxon>Dorylaimia</taxon>
        <taxon>Trichinellida</taxon>
        <taxon>Trichinellidae</taxon>
        <taxon>Trichinella</taxon>
    </lineage>
</organism>
<dbReference type="PANTHER" id="PTHR47272:SF1">
    <property type="entry name" value="PIGGYBAC TRANSPOSABLE ELEMENT-DERIVED PROTEIN 3-LIKE"/>
    <property type="match status" value="1"/>
</dbReference>
<protein>
    <recommendedName>
        <fullName evidence="3">PiggyBac transposable element-derived protein domain-containing protein</fullName>
    </recommendedName>
</protein>
<evidence type="ECO:0000313" key="2">
    <source>
        <dbReference type="Proteomes" id="UP000054815"/>
    </source>
</evidence>
<evidence type="ECO:0000313" key="1">
    <source>
        <dbReference type="EMBL" id="KRX90899.1"/>
    </source>
</evidence>
<evidence type="ECO:0008006" key="3">
    <source>
        <dbReference type="Google" id="ProtNLM"/>
    </source>
</evidence>
<dbReference type="AlphaFoldDB" id="A0A0V0XSP7"/>
<dbReference type="EMBL" id="JYDU01000152">
    <property type="protein sequence ID" value="KRX90899.1"/>
    <property type="molecule type" value="Genomic_DNA"/>
</dbReference>
<sequence length="112" mass="12924">MIFWLLRQIFYGRGCGSKQTIQSCVEIVFLYLQVQLKERGIWSCETIRQNRLRDASLEDDATLQRKGRGAFTKVTDQTNGVSIVIWFDNKTMLLSSTFACTRPVGKRKRTAK</sequence>
<reference evidence="1 2" key="1">
    <citation type="submission" date="2015-01" db="EMBL/GenBank/DDBJ databases">
        <title>Evolution of Trichinella species and genotypes.</title>
        <authorList>
            <person name="Korhonen P.K."/>
            <person name="Edoardo P."/>
            <person name="Giuseppe L.R."/>
            <person name="Gasser R.B."/>
        </authorList>
    </citation>
    <scope>NUCLEOTIDE SEQUENCE [LARGE SCALE GENOMIC DNA]</scope>
    <source>
        <strain evidence="1">ISS141</strain>
    </source>
</reference>
<comment type="caution">
    <text evidence="1">The sequence shown here is derived from an EMBL/GenBank/DDBJ whole genome shotgun (WGS) entry which is preliminary data.</text>
</comment>
<dbReference type="PANTHER" id="PTHR47272">
    <property type="entry name" value="DDE_TNP_1_7 DOMAIN-CONTAINING PROTEIN"/>
    <property type="match status" value="1"/>
</dbReference>
<dbReference type="Proteomes" id="UP000054815">
    <property type="component" value="Unassembled WGS sequence"/>
</dbReference>